<dbReference type="AlphaFoldDB" id="A0A0P1BPC3"/>
<proteinExistence type="predicted"/>
<feature type="region of interest" description="Disordered" evidence="1">
    <location>
        <begin position="523"/>
        <end position="545"/>
    </location>
</feature>
<reference evidence="3 4" key="1">
    <citation type="submission" date="2014-09" db="EMBL/GenBank/DDBJ databases">
        <authorList>
            <person name="Magalhaes I.L.F."/>
            <person name="Oliveira U."/>
            <person name="Santos F.R."/>
            <person name="Vidigal T.H.D.A."/>
            <person name="Brescovit A.D."/>
            <person name="Santos A.J."/>
        </authorList>
    </citation>
    <scope>NUCLEOTIDE SEQUENCE [LARGE SCALE GENOMIC DNA]</scope>
</reference>
<dbReference type="InterPro" id="IPR011333">
    <property type="entry name" value="SKP1/BTB/POZ_sf"/>
</dbReference>
<dbReference type="GO" id="GO:0000993">
    <property type="term" value="F:RNA polymerase II complex binding"/>
    <property type="evidence" value="ECO:0007669"/>
    <property type="project" value="TreeGrafter"/>
</dbReference>
<sequence length="879" mass="91857">MARATGSRGANGASSGSVTPLPSSTPHAATAGQVGDAEGHAAAAASATATANQTLAGVSSPAPTPASSSAGSANPPTSIPGPALRSGSTSTGQTATASTPVAGSSSGASRREFTNSRPNSAIAGPSAVSSSSTRGRGQTAASALSTHTMHPAAAGSLFGFEQAASSSRSGGNGLFNFSQRGTPTSNDTSGGRASAQRIPFTSQGAQGSPRPHVGGMLGAAGSTLWSSIPTFSSPGRPGAGIAASNSQHGFAGAGQGSWALADPAGWSGESSAPAAVKAFEEDTITSFRWRISDLRLLRDEVESSALSDGERSISAGAGKSEIWTTQPIFGDGKWKLELVRTSRGAGSSGSKEDEEADSSAEGRSNTVLSVYLTAMLLDYIPSHISIAATIFVGLAPAGRSPSIKTSRDGGFVWRHHAAHTFARDDGEFWECHELPSLTELLEFPAVSRQNAMELTLQISTGPRVAQTPESGTIRTKNTSVFEDKHTHSVPRALVNGLEGLLDCSATGDVILLVKERGLRLAPDADGERHVETDPFPSSSGTMPSGAGAVTRDRVLWAHSSILRARGEFWSDMLASSFAEGVEHDLAEAYGGRRVRVLRLPDADFASAYALLRWLYVNEVEFADDFNQPLRGESFGLLDDSHWVTEEEDTAQSLPDWDWQECVRDEGEEHVNGAAANGQQQPQFPLHTPGGLMSSRASHGSVSSSTTAAAEGPQHVPASPPTTLPRPRRPGEYDPRASRPALAALNQQSPSAPTLGSVLSQDPHPHPVTDLAPASALTIYRLAHRCAQDSLAELARAHVVASLDPQSAFPTFLATGLYAELHADVKRYLLANWTAVSHSEAFERSIDEICAGQWGDAASRSLREFMRALTPYSPPARRSR</sequence>
<feature type="compositionally biased region" description="Low complexity" evidence="1">
    <location>
        <begin position="1"/>
        <end position="17"/>
    </location>
</feature>
<organism evidence="3 4">
    <name type="scientific">Ceraceosorus bombacis</name>
    <dbReference type="NCBI Taxonomy" id="401625"/>
    <lineage>
        <taxon>Eukaryota</taxon>
        <taxon>Fungi</taxon>
        <taxon>Dikarya</taxon>
        <taxon>Basidiomycota</taxon>
        <taxon>Ustilaginomycotina</taxon>
        <taxon>Exobasidiomycetes</taxon>
        <taxon>Ceraceosorales</taxon>
        <taxon>Ceraceosoraceae</taxon>
        <taxon>Ceraceosorus</taxon>
    </lineage>
</organism>
<name>A0A0P1BPC3_9BASI</name>
<dbReference type="PROSITE" id="PS50097">
    <property type="entry name" value="BTB"/>
    <property type="match status" value="1"/>
</dbReference>
<feature type="region of interest" description="Disordered" evidence="1">
    <location>
        <begin position="236"/>
        <end position="256"/>
    </location>
</feature>
<dbReference type="EMBL" id="CCYA01000270">
    <property type="protein sequence ID" value="CEH18252.1"/>
    <property type="molecule type" value="Genomic_DNA"/>
</dbReference>
<feature type="compositionally biased region" description="Polar residues" evidence="1">
    <location>
        <begin position="18"/>
        <end position="27"/>
    </location>
</feature>
<feature type="compositionally biased region" description="Low complexity" evidence="1">
    <location>
        <begin position="86"/>
        <end position="99"/>
    </location>
</feature>
<evidence type="ECO:0000259" key="2">
    <source>
        <dbReference type="PROSITE" id="PS50097"/>
    </source>
</evidence>
<feature type="domain" description="BTB" evidence="2">
    <location>
        <begin position="544"/>
        <end position="623"/>
    </location>
</feature>
<feature type="compositionally biased region" description="Polar residues" evidence="1">
    <location>
        <begin position="127"/>
        <end position="144"/>
    </location>
</feature>
<feature type="region of interest" description="Disordered" evidence="1">
    <location>
        <begin position="672"/>
        <end position="769"/>
    </location>
</feature>
<feature type="region of interest" description="Disordered" evidence="1">
    <location>
        <begin position="1"/>
        <end position="144"/>
    </location>
</feature>
<feature type="compositionally biased region" description="Polar residues" evidence="1">
    <location>
        <begin position="744"/>
        <end position="759"/>
    </location>
</feature>
<dbReference type="GO" id="GO:0031124">
    <property type="term" value="P:mRNA 3'-end processing"/>
    <property type="evidence" value="ECO:0007669"/>
    <property type="project" value="TreeGrafter"/>
</dbReference>
<dbReference type="PANTHER" id="PTHR12460">
    <property type="entry name" value="CYCLIN-DEPENDENT KINASE INHIBITOR-RELATED PROTEIN"/>
    <property type="match status" value="1"/>
</dbReference>
<dbReference type="STRING" id="401625.A0A0P1BPC3"/>
<feature type="compositionally biased region" description="Polar residues" evidence="1">
    <location>
        <begin position="163"/>
        <end position="191"/>
    </location>
</feature>
<dbReference type="OrthoDB" id="288590at2759"/>
<accession>A0A0P1BPC3</accession>
<evidence type="ECO:0000313" key="4">
    <source>
        <dbReference type="Proteomes" id="UP000054845"/>
    </source>
</evidence>
<evidence type="ECO:0000256" key="1">
    <source>
        <dbReference type="SAM" id="MobiDB-lite"/>
    </source>
</evidence>
<evidence type="ECO:0000313" key="3">
    <source>
        <dbReference type="EMBL" id="CEH18252.1"/>
    </source>
</evidence>
<dbReference type="InterPro" id="IPR000210">
    <property type="entry name" value="BTB/POZ_dom"/>
</dbReference>
<protein>
    <recommendedName>
        <fullName evidence="2">BTB domain-containing protein</fullName>
    </recommendedName>
</protein>
<dbReference type="PANTHER" id="PTHR12460:SF0">
    <property type="entry name" value="CID DOMAIN-CONTAINING PROTEIN-RELATED"/>
    <property type="match status" value="1"/>
</dbReference>
<feature type="compositionally biased region" description="Low complexity" evidence="1">
    <location>
        <begin position="40"/>
        <end position="76"/>
    </location>
</feature>
<keyword evidence="4" id="KW-1185">Reference proteome</keyword>
<feature type="region of interest" description="Disordered" evidence="1">
    <location>
        <begin position="163"/>
        <end position="195"/>
    </location>
</feature>
<dbReference type="Gene3D" id="3.30.710.10">
    <property type="entry name" value="Potassium Channel Kv1.1, Chain A"/>
    <property type="match status" value="1"/>
</dbReference>
<feature type="compositionally biased region" description="Low complexity" evidence="1">
    <location>
        <begin position="693"/>
        <end position="709"/>
    </location>
</feature>
<dbReference type="Proteomes" id="UP000054845">
    <property type="component" value="Unassembled WGS sequence"/>
</dbReference>